<evidence type="ECO:0000256" key="3">
    <source>
        <dbReference type="ARBA" id="ARBA00022448"/>
    </source>
</evidence>
<comment type="function">
    <text evidence="5">Part of a binding-protein-dependent transport system for aliphatic sulfonates. Putative binding protein.</text>
</comment>
<dbReference type="PANTHER" id="PTHR30024">
    <property type="entry name" value="ALIPHATIC SULFONATES-BINDING PROTEIN-RELATED"/>
    <property type="match status" value="1"/>
</dbReference>
<evidence type="ECO:0000256" key="1">
    <source>
        <dbReference type="ARBA" id="ARBA00004418"/>
    </source>
</evidence>
<evidence type="ECO:0000256" key="6">
    <source>
        <dbReference type="ARBA" id="ARBA00070228"/>
    </source>
</evidence>
<name>A0A511XF98_9PROT</name>
<dbReference type="FunFam" id="3.40.190.10:FF:000050">
    <property type="entry name" value="Sulfonate ABC transporter substrate-binding protein"/>
    <property type="match status" value="1"/>
</dbReference>
<dbReference type="GO" id="GO:0042626">
    <property type="term" value="F:ATPase-coupled transmembrane transporter activity"/>
    <property type="evidence" value="ECO:0007669"/>
    <property type="project" value="InterPro"/>
</dbReference>
<evidence type="ECO:0000313" key="8">
    <source>
        <dbReference type="EMBL" id="GEN61626.1"/>
    </source>
</evidence>
<comment type="similarity">
    <text evidence="2">Belongs to the bacterial solute-binding protein SsuA/TauA family.</text>
</comment>
<comment type="caution">
    <text evidence="8">The sequence shown here is derived from an EMBL/GenBank/DDBJ whole genome shotgun (WGS) entry which is preliminary data.</text>
</comment>
<dbReference type="SUPFAM" id="SSF53850">
    <property type="entry name" value="Periplasmic binding protein-like II"/>
    <property type="match status" value="1"/>
</dbReference>
<dbReference type="STRING" id="1120919.GCA_000429165_03773"/>
<evidence type="ECO:0000256" key="4">
    <source>
        <dbReference type="ARBA" id="ARBA00022729"/>
    </source>
</evidence>
<evidence type="ECO:0000259" key="7">
    <source>
        <dbReference type="Pfam" id="PF09084"/>
    </source>
</evidence>
<dbReference type="AlphaFoldDB" id="A0A511XF98"/>
<evidence type="ECO:0000256" key="5">
    <source>
        <dbReference type="ARBA" id="ARBA00055538"/>
    </source>
</evidence>
<dbReference type="Gene3D" id="3.40.190.10">
    <property type="entry name" value="Periplasmic binding protein-like II"/>
    <property type="match status" value="2"/>
</dbReference>
<organism evidence="8 9">
    <name type="scientific">Acetobacter nitrogenifigens DSM 23921 = NBRC 105050</name>
    <dbReference type="NCBI Taxonomy" id="1120919"/>
    <lineage>
        <taxon>Bacteria</taxon>
        <taxon>Pseudomonadati</taxon>
        <taxon>Pseudomonadota</taxon>
        <taxon>Alphaproteobacteria</taxon>
        <taxon>Acetobacterales</taxon>
        <taxon>Acetobacteraceae</taxon>
        <taxon>Acetobacter</taxon>
    </lineage>
</organism>
<gene>
    <name evidence="8" type="ORF">ANI02nite_35100</name>
</gene>
<comment type="subcellular location">
    <subcellularLocation>
        <location evidence="1">Periplasm</location>
    </subcellularLocation>
</comment>
<accession>A0A511XF98</accession>
<dbReference type="EMBL" id="BJYF01000052">
    <property type="protein sequence ID" value="GEN61626.1"/>
    <property type="molecule type" value="Genomic_DNA"/>
</dbReference>
<dbReference type="InterPro" id="IPR015168">
    <property type="entry name" value="SsuA/THI5"/>
</dbReference>
<proteinExistence type="inferred from homology"/>
<dbReference type="GO" id="GO:0042597">
    <property type="term" value="C:periplasmic space"/>
    <property type="evidence" value="ECO:0007669"/>
    <property type="project" value="UniProtKB-SubCell"/>
</dbReference>
<dbReference type="Proteomes" id="UP000321635">
    <property type="component" value="Unassembled WGS sequence"/>
</dbReference>
<sequence length="246" mass="26116">MLIQALTANAVDVGAIGDAPLVFAQGGGSPIKAIAGIQTDGTTTAVVVAKASSIQSVSDLKGKRIATLRSQTGHYLTLAALHAAGLKYDDVEFVFIPPAAAKLALQTGAVDAWATWGPYISSAKIVDGAREIVNGGKLMSGLSYVVATDNALRDKRENILTYLRSYRVAHQWMLKHPDSYATVWAEEVGLPLPVARDVIKGMVGEVVPLTDAVIAKQQLVSDFMSETRLVPRSLNAHAIIDSSFTF</sequence>
<dbReference type="Pfam" id="PF09084">
    <property type="entry name" value="NMT1"/>
    <property type="match status" value="1"/>
</dbReference>
<dbReference type="NCBIfam" id="TIGR01728">
    <property type="entry name" value="SsuA_fam"/>
    <property type="match status" value="1"/>
</dbReference>
<dbReference type="InterPro" id="IPR010067">
    <property type="entry name" value="ABC_SsuA_sub-bd"/>
</dbReference>
<evidence type="ECO:0000313" key="9">
    <source>
        <dbReference type="Proteomes" id="UP000321635"/>
    </source>
</evidence>
<protein>
    <recommendedName>
        <fullName evidence="6">Putative aliphatic sulfonates-binding protein</fullName>
    </recommendedName>
</protein>
<keyword evidence="4" id="KW-0732">Signal</keyword>
<feature type="domain" description="SsuA/THI5-like" evidence="7">
    <location>
        <begin position="3"/>
        <end position="178"/>
    </location>
</feature>
<dbReference type="PANTHER" id="PTHR30024:SF48">
    <property type="entry name" value="ABC TRANSPORTER SUBSTRATE-BINDING PROTEIN"/>
    <property type="match status" value="1"/>
</dbReference>
<keyword evidence="3" id="KW-0813">Transport</keyword>
<evidence type="ECO:0000256" key="2">
    <source>
        <dbReference type="ARBA" id="ARBA00010742"/>
    </source>
</evidence>
<reference evidence="8 9" key="1">
    <citation type="submission" date="2019-07" db="EMBL/GenBank/DDBJ databases">
        <title>Whole genome shotgun sequence of Acetobacter nitrogenifigens NBRC 105050.</title>
        <authorList>
            <person name="Hosoyama A."/>
            <person name="Uohara A."/>
            <person name="Ohji S."/>
            <person name="Ichikawa N."/>
        </authorList>
    </citation>
    <scope>NUCLEOTIDE SEQUENCE [LARGE SCALE GENOMIC DNA]</scope>
    <source>
        <strain evidence="8 9">NBRC 105050</strain>
    </source>
</reference>
<dbReference type="GO" id="GO:0016020">
    <property type="term" value="C:membrane"/>
    <property type="evidence" value="ECO:0007669"/>
    <property type="project" value="InterPro"/>
</dbReference>
<keyword evidence="9" id="KW-1185">Reference proteome</keyword>